<evidence type="ECO:0000256" key="6">
    <source>
        <dbReference type="ARBA" id="ARBA00022989"/>
    </source>
</evidence>
<dbReference type="PROSITE" id="PS50893">
    <property type="entry name" value="ABC_TRANSPORTER_2"/>
    <property type="match status" value="1"/>
</dbReference>
<dbReference type="GO" id="GO:0042760">
    <property type="term" value="P:very long-chain fatty acid catabolic process"/>
    <property type="evidence" value="ECO:0007669"/>
    <property type="project" value="TreeGrafter"/>
</dbReference>
<dbReference type="GO" id="GO:0005324">
    <property type="term" value="F:long-chain fatty acid transmembrane transporter activity"/>
    <property type="evidence" value="ECO:0007669"/>
    <property type="project" value="TreeGrafter"/>
</dbReference>
<evidence type="ECO:0000256" key="8">
    <source>
        <dbReference type="SAM" id="Phobius"/>
    </source>
</evidence>
<keyword evidence="2" id="KW-0813">Transport</keyword>
<dbReference type="GO" id="GO:0005524">
    <property type="term" value="F:ATP binding"/>
    <property type="evidence" value="ECO:0007669"/>
    <property type="project" value="UniProtKB-KW"/>
</dbReference>
<accession>A0A7S4KUP4</accession>
<dbReference type="InterPro" id="IPR003439">
    <property type="entry name" value="ABC_transporter-like_ATP-bd"/>
</dbReference>
<feature type="transmembrane region" description="Helical" evidence="8">
    <location>
        <begin position="33"/>
        <end position="57"/>
    </location>
</feature>
<dbReference type="PANTHER" id="PTHR11384:SF56">
    <property type="entry name" value="ABC TRANSPORTER D FAMILY MEMBER 1"/>
    <property type="match status" value="1"/>
</dbReference>
<dbReference type="InterPro" id="IPR027417">
    <property type="entry name" value="P-loop_NTPase"/>
</dbReference>
<dbReference type="InterPro" id="IPR017871">
    <property type="entry name" value="ABC_transporter-like_CS"/>
</dbReference>
<feature type="domain" description="ABC transporter" evidence="9">
    <location>
        <begin position="331"/>
        <end position="554"/>
    </location>
</feature>
<dbReference type="GO" id="GO:0006635">
    <property type="term" value="P:fatty acid beta-oxidation"/>
    <property type="evidence" value="ECO:0007669"/>
    <property type="project" value="TreeGrafter"/>
</dbReference>
<keyword evidence="6 8" id="KW-1133">Transmembrane helix</keyword>
<evidence type="ECO:0000256" key="2">
    <source>
        <dbReference type="ARBA" id="ARBA00022448"/>
    </source>
</evidence>
<keyword evidence="4" id="KW-0547">Nucleotide-binding</keyword>
<evidence type="ECO:0000259" key="9">
    <source>
        <dbReference type="PROSITE" id="PS50893"/>
    </source>
</evidence>
<dbReference type="InterPro" id="IPR011527">
    <property type="entry name" value="ABC1_TM_dom"/>
</dbReference>
<evidence type="ECO:0000256" key="5">
    <source>
        <dbReference type="ARBA" id="ARBA00022840"/>
    </source>
</evidence>
<proteinExistence type="inferred from homology"/>
<dbReference type="GO" id="GO:0140359">
    <property type="term" value="F:ABC-type transporter activity"/>
    <property type="evidence" value="ECO:0007669"/>
    <property type="project" value="InterPro"/>
</dbReference>
<evidence type="ECO:0000256" key="1">
    <source>
        <dbReference type="ARBA" id="ARBA00008575"/>
    </source>
</evidence>
<dbReference type="Gene3D" id="3.40.50.300">
    <property type="entry name" value="P-loop containing nucleotide triphosphate hydrolases"/>
    <property type="match status" value="1"/>
</dbReference>
<dbReference type="PROSITE" id="PS51257">
    <property type="entry name" value="PROKAR_LIPOPROTEIN"/>
    <property type="match status" value="1"/>
</dbReference>
<dbReference type="InterPro" id="IPR036640">
    <property type="entry name" value="ABC1_TM_sf"/>
</dbReference>
<dbReference type="GO" id="GO:0007031">
    <property type="term" value="P:peroxisome organization"/>
    <property type="evidence" value="ECO:0007669"/>
    <property type="project" value="TreeGrafter"/>
</dbReference>
<dbReference type="PROSITE" id="PS00211">
    <property type="entry name" value="ABC_TRANSPORTER_1"/>
    <property type="match status" value="1"/>
</dbReference>
<dbReference type="Pfam" id="PF00005">
    <property type="entry name" value="ABC_tran"/>
    <property type="match status" value="1"/>
</dbReference>
<dbReference type="GO" id="GO:0015910">
    <property type="term" value="P:long-chain fatty acid import into peroxisome"/>
    <property type="evidence" value="ECO:0007669"/>
    <property type="project" value="TreeGrafter"/>
</dbReference>
<comment type="similarity">
    <text evidence="1">Belongs to the ABC transporter superfamily. ABCD family. Peroxisomal fatty acyl CoA transporter (TC 3.A.1.203) subfamily.</text>
</comment>
<dbReference type="SUPFAM" id="SSF52540">
    <property type="entry name" value="P-loop containing nucleoside triphosphate hydrolases"/>
    <property type="match status" value="1"/>
</dbReference>
<gene>
    <name evidence="10" type="ORF">NAES01612_LOCUS11588</name>
</gene>
<dbReference type="Pfam" id="PF06472">
    <property type="entry name" value="ABC_membrane_2"/>
    <property type="match status" value="1"/>
</dbReference>
<organism evidence="10">
    <name type="scientific">Paramoeba aestuarina</name>
    <dbReference type="NCBI Taxonomy" id="180227"/>
    <lineage>
        <taxon>Eukaryota</taxon>
        <taxon>Amoebozoa</taxon>
        <taxon>Discosea</taxon>
        <taxon>Flabellinia</taxon>
        <taxon>Dactylopodida</taxon>
        <taxon>Paramoebidae</taxon>
        <taxon>Paramoeba</taxon>
    </lineage>
</organism>
<dbReference type="SMART" id="SM00382">
    <property type="entry name" value="AAA"/>
    <property type="match status" value="1"/>
</dbReference>
<evidence type="ECO:0000313" key="10">
    <source>
        <dbReference type="EMBL" id="CAE2305968.1"/>
    </source>
</evidence>
<sequence length="554" mass="62665">MQARLLISHVLVTSGMMSCVFSADSMAKRKQEFFGLCVKGGILGLAITAVEQLLLFLQRDLTLTLNKNLSNGLVRSFMENHTFYELIQMGKVSDPGQVIAQDVRDLSTRVTNFLPLFRPIVEIVWFSSHIFGLVGHTASAMFAAYLIGGAAVIRLFMPNFTKIVARESQLEGEYNLVHYRTHNHAESIAFFGGDECEKEVVQTRFKKLMNVIWLRLKTNWYFGLVNQAIVREAPMLVQFLLRNSYGQQWGSDEELTKDAGRALNHAQLFLFNATNTIFDGLGQLLGAAEMVAQLCGVAERVFEVQDALKETKKEDRSQDVAAATVVEQGTLGLNNATIVTPKNKTLVRDLTVKITPETPLLVTGPNGSGKTFFVRCLSRMWPLSDETKGEVVIPQEEKEENKRNVLVVPQAVYMVDGNLFDQLTYPLHISPSLRTEEMKEKMKPLLELVGIPYLLERHGWDQEKKWEDILSLGEQQRMGMARLFYHSPKFGVLDECTSAVSVDVEERLYRHAREMGITCVTISQRLALQEFHTQELRLGELTENKWSLHSTKQE</sequence>
<name>A0A7S4KUP4_9EUKA</name>
<dbReference type="InterPro" id="IPR003593">
    <property type="entry name" value="AAA+_ATPase"/>
</dbReference>
<keyword evidence="3 8" id="KW-0812">Transmembrane</keyword>
<keyword evidence="7 8" id="KW-0472">Membrane</keyword>
<dbReference type="CDD" id="cd03223">
    <property type="entry name" value="ABCD_peroxisomal_ALDP"/>
    <property type="match status" value="1"/>
</dbReference>
<dbReference type="EMBL" id="HBKR01017519">
    <property type="protein sequence ID" value="CAE2305968.1"/>
    <property type="molecule type" value="Transcribed_RNA"/>
</dbReference>
<protein>
    <recommendedName>
        <fullName evidence="9">ABC transporter domain-containing protein</fullName>
    </recommendedName>
</protein>
<dbReference type="InterPro" id="IPR050835">
    <property type="entry name" value="ABC_transporter_sub-D"/>
</dbReference>
<dbReference type="GO" id="GO:0005778">
    <property type="term" value="C:peroxisomal membrane"/>
    <property type="evidence" value="ECO:0007669"/>
    <property type="project" value="TreeGrafter"/>
</dbReference>
<dbReference type="SUPFAM" id="SSF90123">
    <property type="entry name" value="ABC transporter transmembrane region"/>
    <property type="match status" value="1"/>
</dbReference>
<keyword evidence="5" id="KW-0067">ATP-binding</keyword>
<evidence type="ECO:0000256" key="7">
    <source>
        <dbReference type="ARBA" id="ARBA00023136"/>
    </source>
</evidence>
<reference evidence="10" key="1">
    <citation type="submission" date="2021-01" db="EMBL/GenBank/DDBJ databases">
        <authorList>
            <person name="Corre E."/>
            <person name="Pelletier E."/>
            <person name="Niang G."/>
            <person name="Scheremetjew M."/>
            <person name="Finn R."/>
            <person name="Kale V."/>
            <person name="Holt S."/>
            <person name="Cochrane G."/>
            <person name="Meng A."/>
            <person name="Brown T."/>
            <person name="Cohen L."/>
        </authorList>
    </citation>
    <scope>NUCLEOTIDE SEQUENCE</scope>
    <source>
        <strain evidence="10">SoJaBio B1-5/56/2</strain>
    </source>
</reference>
<evidence type="ECO:0000256" key="3">
    <source>
        <dbReference type="ARBA" id="ARBA00022692"/>
    </source>
</evidence>
<feature type="transmembrane region" description="Helical" evidence="8">
    <location>
        <begin position="140"/>
        <end position="157"/>
    </location>
</feature>
<dbReference type="AlphaFoldDB" id="A0A7S4KUP4"/>
<dbReference type="Gene3D" id="1.20.1560.10">
    <property type="entry name" value="ABC transporter type 1, transmembrane domain"/>
    <property type="match status" value="1"/>
</dbReference>
<dbReference type="GO" id="GO:0016887">
    <property type="term" value="F:ATP hydrolysis activity"/>
    <property type="evidence" value="ECO:0007669"/>
    <property type="project" value="InterPro"/>
</dbReference>
<dbReference type="PANTHER" id="PTHR11384">
    <property type="entry name" value="ATP-BINDING CASSETTE, SUB-FAMILY D MEMBER"/>
    <property type="match status" value="1"/>
</dbReference>
<evidence type="ECO:0000256" key="4">
    <source>
        <dbReference type="ARBA" id="ARBA00022741"/>
    </source>
</evidence>